<dbReference type="RefSeq" id="XP_060459684.1">
    <property type="nucleotide sequence ID" value="XM_060603385.1"/>
</dbReference>
<feature type="domain" description="Ketoreductase" evidence="4">
    <location>
        <begin position="10"/>
        <end position="208"/>
    </location>
</feature>
<proteinExistence type="inferred from homology"/>
<dbReference type="Gene3D" id="3.40.50.720">
    <property type="entry name" value="NAD(P)-binding Rossmann-like Domain"/>
    <property type="match status" value="1"/>
</dbReference>
<organism evidence="5 6">
    <name type="scientific">Cutaneotrichosporon cavernicola</name>
    <dbReference type="NCBI Taxonomy" id="279322"/>
    <lineage>
        <taxon>Eukaryota</taxon>
        <taxon>Fungi</taxon>
        <taxon>Dikarya</taxon>
        <taxon>Basidiomycota</taxon>
        <taxon>Agaricomycotina</taxon>
        <taxon>Tremellomycetes</taxon>
        <taxon>Trichosporonales</taxon>
        <taxon>Trichosporonaceae</taxon>
        <taxon>Cutaneotrichosporon</taxon>
    </lineage>
</organism>
<dbReference type="PANTHER" id="PTHR43008">
    <property type="entry name" value="BENZIL REDUCTASE"/>
    <property type="match status" value="1"/>
</dbReference>
<dbReference type="GeneID" id="85498289"/>
<keyword evidence="6" id="KW-1185">Reference proteome</keyword>
<dbReference type="GO" id="GO:0016616">
    <property type="term" value="F:oxidoreductase activity, acting on the CH-OH group of donors, NAD or NADP as acceptor"/>
    <property type="evidence" value="ECO:0007669"/>
    <property type="project" value="UniProtKB-ARBA"/>
</dbReference>
<dbReference type="PRINTS" id="PR00081">
    <property type="entry name" value="GDHRDH"/>
</dbReference>
<dbReference type="InterPro" id="IPR036291">
    <property type="entry name" value="NAD(P)-bd_dom_sf"/>
</dbReference>
<dbReference type="GO" id="GO:0050664">
    <property type="term" value="F:oxidoreductase activity, acting on NAD(P)H, oxygen as acceptor"/>
    <property type="evidence" value="ECO:0007669"/>
    <property type="project" value="TreeGrafter"/>
</dbReference>
<dbReference type="InterPro" id="IPR020904">
    <property type="entry name" value="Sc_DH/Rdtase_CS"/>
</dbReference>
<gene>
    <name evidence="5" type="ORF">CcaverHIS019_0608780</name>
</gene>
<accession>A0AA48L9J2</accession>
<reference evidence="5" key="1">
    <citation type="journal article" date="2023" name="BMC Genomics">
        <title>Chromosome-level genome assemblies of Cutaneotrichosporon spp. (Trichosporonales, Basidiomycota) reveal imbalanced evolution between nucleotide sequences and chromosome synteny.</title>
        <authorList>
            <person name="Kobayashi Y."/>
            <person name="Kayamori A."/>
            <person name="Aoki K."/>
            <person name="Shiwa Y."/>
            <person name="Matsutani M."/>
            <person name="Fujita N."/>
            <person name="Sugita T."/>
            <person name="Iwasaki W."/>
            <person name="Tanaka N."/>
            <person name="Takashima M."/>
        </authorList>
    </citation>
    <scope>NUCLEOTIDE SEQUENCE</scope>
    <source>
        <strain evidence="5">HIS019</strain>
    </source>
</reference>
<keyword evidence="3" id="KW-0560">Oxidoreductase</keyword>
<evidence type="ECO:0000256" key="1">
    <source>
        <dbReference type="ARBA" id="ARBA00006484"/>
    </source>
</evidence>
<evidence type="ECO:0000259" key="4">
    <source>
        <dbReference type="SMART" id="SM00822"/>
    </source>
</evidence>
<dbReference type="Pfam" id="PF13561">
    <property type="entry name" value="adh_short_C2"/>
    <property type="match status" value="1"/>
</dbReference>
<dbReference type="SMART" id="SM00822">
    <property type="entry name" value="PKS_KR"/>
    <property type="match status" value="1"/>
</dbReference>
<name>A0AA48L9J2_9TREE</name>
<evidence type="ECO:0000313" key="6">
    <source>
        <dbReference type="Proteomes" id="UP001233271"/>
    </source>
</evidence>
<evidence type="ECO:0000256" key="3">
    <source>
        <dbReference type="ARBA" id="ARBA00023002"/>
    </source>
</evidence>
<comment type="similarity">
    <text evidence="1">Belongs to the short-chain dehydrogenases/reductases (SDR) family.</text>
</comment>
<dbReference type="Proteomes" id="UP001233271">
    <property type="component" value="Chromosome 6"/>
</dbReference>
<dbReference type="KEGG" id="ccac:CcaHIS019_0608780"/>
<dbReference type="AlphaFoldDB" id="A0AA48L9J2"/>
<dbReference type="PRINTS" id="PR00080">
    <property type="entry name" value="SDRFAMILY"/>
</dbReference>
<protein>
    <recommendedName>
        <fullName evidence="4">Ketoreductase domain-containing protein</fullName>
    </recommendedName>
</protein>
<dbReference type="PANTHER" id="PTHR43008:SF4">
    <property type="entry name" value="CHAIN DEHYDROGENASE, PUTATIVE (AFU_ORTHOLOGUE AFUA_4G08710)-RELATED"/>
    <property type="match status" value="1"/>
</dbReference>
<dbReference type="InterPro" id="IPR002347">
    <property type="entry name" value="SDR_fam"/>
</dbReference>
<evidence type="ECO:0000256" key="2">
    <source>
        <dbReference type="ARBA" id="ARBA00022857"/>
    </source>
</evidence>
<dbReference type="EMBL" id="AP028217">
    <property type="protein sequence ID" value="BEI94419.1"/>
    <property type="molecule type" value="Genomic_DNA"/>
</dbReference>
<dbReference type="PROSITE" id="PS00061">
    <property type="entry name" value="ADH_SHORT"/>
    <property type="match status" value="1"/>
</dbReference>
<dbReference type="InterPro" id="IPR057326">
    <property type="entry name" value="KR_dom"/>
</dbReference>
<evidence type="ECO:0000313" key="5">
    <source>
        <dbReference type="EMBL" id="BEI94419.1"/>
    </source>
</evidence>
<sequence>MPIVLDFSGKLVLVTGGGRSIGLAIARAIAKAGADVAITYTSQDATPVADKLSKEFGTVCKAFKCEVSDSREVNTMLAAVKESYGREVDIGIANAGITLWKDAHENTDDEFRRIFEVNTFGSYYLARALARSWLGEDIPVGSSTTGRPEAQQLGKQILFVSSISAIVAMTPQRQTAYNASKAAVTMMAKSLAAEWAHLGITVNSISPGYVATDMIANPPNEEAKAWVGEWTKRTPVGRFATAEQIGEFVATLVSDSQGGMGWMTGSDVVIDGGYTLL</sequence>
<keyword evidence="2" id="KW-0521">NADP</keyword>
<dbReference type="FunFam" id="3.40.50.720:FF:000084">
    <property type="entry name" value="Short-chain dehydrogenase reductase"/>
    <property type="match status" value="1"/>
</dbReference>
<dbReference type="SUPFAM" id="SSF51735">
    <property type="entry name" value="NAD(P)-binding Rossmann-fold domains"/>
    <property type="match status" value="1"/>
</dbReference>